<dbReference type="NCBIfam" id="TIGR00786">
    <property type="entry name" value="dctM"/>
    <property type="match status" value="1"/>
</dbReference>
<feature type="transmembrane region" description="Helical" evidence="7">
    <location>
        <begin position="174"/>
        <end position="197"/>
    </location>
</feature>
<dbReference type="PANTHER" id="PTHR33362:SF5">
    <property type="entry name" value="C4-DICARBOXYLATE TRAP TRANSPORTER LARGE PERMEASE PROTEIN DCTM"/>
    <property type="match status" value="1"/>
</dbReference>
<feature type="domain" description="TRAP C4-dicarboxylate transport system permease DctM subunit" evidence="8">
    <location>
        <begin position="12"/>
        <end position="424"/>
    </location>
</feature>
<feature type="transmembrane region" description="Helical" evidence="7">
    <location>
        <begin position="58"/>
        <end position="80"/>
    </location>
</feature>
<comment type="similarity">
    <text evidence="7">Belongs to the TRAP transporter large permease family.</text>
</comment>
<name>A0A2T0VUM1_9RHOB</name>
<dbReference type="PANTHER" id="PTHR33362">
    <property type="entry name" value="SIALIC ACID TRAP TRANSPORTER PERMEASE PROTEIN SIAT-RELATED"/>
    <property type="match status" value="1"/>
</dbReference>
<comment type="subunit">
    <text evidence="7">The complex comprises the extracytoplasmic solute receptor protein and the two transmembrane proteins.</text>
</comment>
<evidence type="ECO:0000256" key="2">
    <source>
        <dbReference type="ARBA" id="ARBA00022475"/>
    </source>
</evidence>
<organism evidence="9 10">
    <name type="scientific">Yoonia maritima</name>
    <dbReference type="NCBI Taxonomy" id="1435347"/>
    <lineage>
        <taxon>Bacteria</taxon>
        <taxon>Pseudomonadati</taxon>
        <taxon>Pseudomonadota</taxon>
        <taxon>Alphaproteobacteria</taxon>
        <taxon>Rhodobacterales</taxon>
        <taxon>Paracoccaceae</taxon>
        <taxon>Yoonia</taxon>
    </lineage>
</organism>
<keyword evidence="3 7" id="KW-0997">Cell inner membrane</keyword>
<evidence type="ECO:0000256" key="6">
    <source>
        <dbReference type="ARBA" id="ARBA00023136"/>
    </source>
</evidence>
<dbReference type="InterPro" id="IPR004681">
    <property type="entry name" value="TRAP_DctM"/>
</dbReference>
<dbReference type="Proteomes" id="UP000238007">
    <property type="component" value="Unassembled WGS sequence"/>
</dbReference>
<keyword evidence="5 7" id="KW-1133">Transmembrane helix</keyword>
<evidence type="ECO:0000256" key="1">
    <source>
        <dbReference type="ARBA" id="ARBA00004429"/>
    </source>
</evidence>
<keyword evidence="10" id="KW-1185">Reference proteome</keyword>
<feature type="transmembrane region" description="Helical" evidence="7">
    <location>
        <begin position="322"/>
        <end position="346"/>
    </location>
</feature>
<reference evidence="9 10" key="1">
    <citation type="submission" date="2018-03" db="EMBL/GenBank/DDBJ databases">
        <title>Genomic Encyclopedia of Archaeal and Bacterial Type Strains, Phase II (KMG-II): from individual species to whole genera.</title>
        <authorList>
            <person name="Goeker M."/>
        </authorList>
    </citation>
    <scope>NUCLEOTIDE SEQUENCE [LARGE SCALE GENOMIC DNA]</scope>
    <source>
        <strain evidence="9 10">DSM 101533</strain>
    </source>
</reference>
<evidence type="ECO:0000313" key="9">
    <source>
        <dbReference type="EMBL" id="PRY74973.1"/>
    </source>
</evidence>
<comment type="function">
    <text evidence="7">Part of the tripartite ATP-independent periplasmic (TRAP) transport system.</text>
</comment>
<feature type="transmembrane region" description="Helical" evidence="7">
    <location>
        <begin position="6"/>
        <end position="37"/>
    </location>
</feature>
<feature type="transmembrane region" description="Helical" evidence="7">
    <location>
        <begin position="225"/>
        <end position="243"/>
    </location>
</feature>
<dbReference type="GO" id="GO:0022857">
    <property type="term" value="F:transmembrane transporter activity"/>
    <property type="evidence" value="ECO:0007669"/>
    <property type="project" value="UniProtKB-UniRule"/>
</dbReference>
<dbReference type="OrthoDB" id="9790209at2"/>
<evidence type="ECO:0000256" key="5">
    <source>
        <dbReference type="ARBA" id="ARBA00022989"/>
    </source>
</evidence>
<dbReference type="PIRSF" id="PIRSF006066">
    <property type="entry name" value="HI0050"/>
    <property type="match status" value="1"/>
</dbReference>
<feature type="transmembrane region" description="Helical" evidence="7">
    <location>
        <begin position="279"/>
        <end position="302"/>
    </location>
</feature>
<proteinExistence type="inferred from homology"/>
<feature type="transmembrane region" description="Helical" evidence="7">
    <location>
        <begin position="146"/>
        <end position="168"/>
    </location>
</feature>
<dbReference type="RefSeq" id="WP_106359006.1">
    <property type="nucleotide sequence ID" value="NZ_PVTP01000014.1"/>
</dbReference>
<feature type="transmembrane region" description="Helical" evidence="7">
    <location>
        <begin position="100"/>
        <end position="125"/>
    </location>
</feature>
<accession>A0A2T0VUM1</accession>
<evidence type="ECO:0000256" key="3">
    <source>
        <dbReference type="ARBA" id="ARBA00022519"/>
    </source>
</evidence>
<sequence>MDSITIATIVLIISLLVLLGTGVWIALSLLSAALIMFTFFAPLDPGSIMSATMWDASWGWALTALPLFVWMGEILMRSGLSSSLFRGLSPWVSGLPGGLMHVNVIGCGVMAAVSGSSAVTCATVGRMSIPELSARNYDRRMMIGSLAGAGTFGLLIPPSIIMIVYGVIAQQSVARLFIAGIVPGVMLIVLFSGYIAIWSRLNPDKQGDQPPRIPFTEKLRASKKLLPVVALIIAIIGSIYGGIATPTEAASIGIVGALILAFVNGTMSKTMFMDSLLSATRISCMISFIIACAACLSIAVGFADLPRAAANWVKQFDLSATVLIVVLTFFFLILGCFLEGISILVLSSSVVLPMIKAAGIDPIWFGVYAVIVIECAQITPPVGFNLIVLKSMTGRGIGEIALATFPFLCVLLLAIVLIVVFPQIVTFLPDLMLG</sequence>
<dbReference type="GO" id="GO:0005886">
    <property type="term" value="C:plasma membrane"/>
    <property type="evidence" value="ECO:0007669"/>
    <property type="project" value="UniProtKB-SubCell"/>
</dbReference>
<gene>
    <name evidence="9" type="ORF">CLV80_1149</name>
</gene>
<evidence type="ECO:0000259" key="8">
    <source>
        <dbReference type="Pfam" id="PF06808"/>
    </source>
</evidence>
<comment type="caution">
    <text evidence="9">The sequence shown here is derived from an EMBL/GenBank/DDBJ whole genome shotgun (WGS) entry which is preliminary data.</text>
</comment>
<evidence type="ECO:0000256" key="4">
    <source>
        <dbReference type="ARBA" id="ARBA00022692"/>
    </source>
</evidence>
<comment type="caution">
    <text evidence="7">Lacks conserved residue(s) required for the propagation of feature annotation.</text>
</comment>
<dbReference type="Pfam" id="PF06808">
    <property type="entry name" value="DctM"/>
    <property type="match status" value="1"/>
</dbReference>
<feature type="transmembrane region" description="Helical" evidence="7">
    <location>
        <begin position="249"/>
        <end position="267"/>
    </location>
</feature>
<keyword evidence="2" id="KW-1003">Cell membrane</keyword>
<evidence type="ECO:0000313" key="10">
    <source>
        <dbReference type="Proteomes" id="UP000238007"/>
    </source>
</evidence>
<dbReference type="EMBL" id="PVTP01000014">
    <property type="protein sequence ID" value="PRY74973.1"/>
    <property type="molecule type" value="Genomic_DNA"/>
</dbReference>
<evidence type="ECO:0000256" key="7">
    <source>
        <dbReference type="RuleBase" id="RU369079"/>
    </source>
</evidence>
<dbReference type="AlphaFoldDB" id="A0A2T0VUM1"/>
<comment type="subcellular location">
    <subcellularLocation>
        <location evidence="1 7">Cell inner membrane</location>
        <topology evidence="1 7">Multi-pass membrane protein</topology>
    </subcellularLocation>
</comment>
<keyword evidence="6 7" id="KW-0472">Membrane</keyword>
<protein>
    <recommendedName>
        <fullName evidence="7">TRAP transporter large permease protein</fullName>
    </recommendedName>
</protein>
<dbReference type="InterPro" id="IPR010656">
    <property type="entry name" value="DctM"/>
</dbReference>
<keyword evidence="7" id="KW-0813">Transport</keyword>
<keyword evidence="4 7" id="KW-0812">Transmembrane</keyword>
<feature type="transmembrane region" description="Helical" evidence="7">
    <location>
        <begin position="400"/>
        <end position="425"/>
    </location>
</feature>